<evidence type="ECO:0000256" key="3">
    <source>
        <dbReference type="ARBA" id="ARBA00023015"/>
    </source>
</evidence>
<dbReference type="PANTHER" id="PTHR32071">
    <property type="entry name" value="TRANSCRIPTIONAL REGULATORY PROTEIN"/>
    <property type="match status" value="1"/>
</dbReference>
<evidence type="ECO:0000259" key="8">
    <source>
        <dbReference type="PROSITE" id="PS50110"/>
    </source>
</evidence>
<dbReference type="Pfam" id="PF00072">
    <property type="entry name" value="Response_reg"/>
    <property type="match status" value="1"/>
</dbReference>
<dbReference type="InterPro" id="IPR011006">
    <property type="entry name" value="CheY-like_superfamily"/>
</dbReference>
<dbReference type="InterPro" id="IPR058031">
    <property type="entry name" value="AAA_lid_NorR"/>
</dbReference>
<dbReference type="Pfam" id="PF02954">
    <property type="entry name" value="HTH_8"/>
    <property type="match status" value="1"/>
</dbReference>
<dbReference type="HOGENOM" id="CLU_000445_0_6_6"/>
<dbReference type="SMART" id="SM00448">
    <property type="entry name" value="REC"/>
    <property type="match status" value="1"/>
</dbReference>
<dbReference type="PROSITE" id="PS00676">
    <property type="entry name" value="SIGMA54_INTERACT_2"/>
    <property type="match status" value="1"/>
</dbReference>
<dbReference type="GO" id="GO:0000160">
    <property type="term" value="P:phosphorelay signal transduction system"/>
    <property type="evidence" value="ECO:0007669"/>
    <property type="project" value="InterPro"/>
</dbReference>
<accession>W0DFX4</accession>
<feature type="domain" description="Response regulatory" evidence="8">
    <location>
        <begin position="24"/>
        <end position="138"/>
    </location>
</feature>
<proteinExistence type="predicted"/>
<dbReference type="PANTHER" id="PTHR32071:SF91">
    <property type="entry name" value="TUNGSTATE-RESPONSIVE TWO COMPONENT SIGMA54-DEPENDENT SIGNAL TRANSDUCTION SYSTEM RESPONSE REGULATOR FIS FAMILY"/>
    <property type="match status" value="1"/>
</dbReference>
<feature type="domain" description="Sigma-54 factor interaction" evidence="7">
    <location>
        <begin position="163"/>
        <end position="391"/>
    </location>
</feature>
<dbReference type="InterPro" id="IPR002197">
    <property type="entry name" value="HTH_Fis"/>
</dbReference>
<dbReference type="PROSITE" id="PS50045">
    <property type="entry name" value="SIGMA54_INTERACT_4"/>
    <property type="match status" value="1"/>
</dbReference>
<evidence type="ECO:0000313" key="9">
    <source>
        <dbReference type="EMBL" id="AHE97251.1"/>
    </source>
</evidence>
<dbReference type="GO" id="GO:0005524">
    <property type="term" value="F:ATP binding"/>
    <property type="evidence" value="ECO:0007669"/>
    <property type="project" value="UniProtKB-KW"/>
</dbReference>
<dbReference type="Gene3D" id="3.40.50.300">
    <property type="entry name" value="P-loop containing nucleotide triphosphate hydrolases"/>
    <property type="match status" value="1"/>
</dbReference>
<dbReference type="FunFam" id="3.40.50.300:FF:000006">
    <property type="entry name" value="DNA-binding transcriptional regulator NtrC"/>
    <property type="match status" value="1"/>
</dbReference>
<dbReference type="InterPro" id="IPR001789">
    <property type="entry name" value="Sig_transdc_resp-reg_receiver"/>
</dbReference>
<evidence type="ECO:0000256" key="2">
    <source>
        <dbReference type="ARBA" id="ARBA00022840"/>
    </source>
</evidence>
<organism evidence="9 10">
    <name type="scientific">Thioalkalivibrio paradoxus ARh 1</name>
    <dbReference type="NCBI Taxonomy" id="713585"/>
    <lineage>
        <taxon>Bacteria</taxon>
        <taxon>Pseudomonadati</taxon>
        <taxon>Pseudomonadota</taxon>
        <taxon>Gammaproteobacteria</taxon>
        <taxon>Chromatiales</taxon>
        <taxon>Ectothiorhodospiraceae</taxon>
        <taxon>Thioalkalivibrio</taxon>
    </lineage>
</organism>
<keyword evidence="4" id="KW-0238">DNA-binding</keyword>
<dbReference type="SUPFAM" id="SSF52540">
    <property type="entry name" value="P-loop containing nucleoside triphosphate hydrolases"/>
    <property type="match status" value="1"/>
</dbReference>
<keyword evidence="2" id="KW-0067">ATP-binding</keyword>
<protein>
    <submittedName>
        <fullName evidence="9">Fis family transcriptional regulator</fullName>
    </submittedName>
</protein>
<evidence type="ECO:0000313" key="10">
    <source>
        <dbReference type="Proteomes" id="UP000005289"/>
    </source>
</evidence>
<dbReference type="InterPro" id="IPR027417">
    <property type="entry name" value="P-loop_NTPase"/>
</dbReference>
<dbReference type="Gene3D" id="1.10.10.60">
    <property type="entry name" value="Homeodomain-like"/>
    <property type="match status" value="1"/>
</dbReference>
<dbReference type="Proteomes" id="UP000005289">
    <property type="component" value="Chromosome"/>
</dbReference>
<dbReference type="GO" id="GO:0006355">
    <property type="term" value="P:regulation of DNA-templated transcription"/>
    <property type="evidence" value="ECO:0007669"/>
    <property type="project" value="InterPro"/>
</dbReference>
<dbReference type="SMART" id="SM00382">
    <property type="entry name" value="AAA"/>
    <property type="match status" value="1"/>
</dbReference>
<dbReference type="EMBL" id="CP007029">
    <property type="protein sequence ID" value="AHE97251.1"/>
    <property type="molecule type" value="Genomic_DNA"/>
</dbReference>
<dbReference type="AlphaFoldDB" id="W0DFX4"/>
<keyword evidence="1" id="KW-0547">Nucleotide-binding</keyword>
<reference evidence="9 10" key="1">
    <citation type="submission" date="2013-12" db="EMBL/GenBank/DDBJ databases">
        <authorList>
            <consortium name="DOE Joint Genome Institute"/>
            <person name="Muyzer G."/>
            <person name="Huntemann M."/>
            <person name="Han J."/>
            <person name="Chen A."/>
            <person name="Kyrpides N."/>
            <person name="Mavromatis K."/>
            <person name="Markowitz V."/>
            <person name="Palaniappan K."/>
            <person name="Ivanova N."/>
            <person name="Schaumberg A."/>
            <person name="Pati A."/>
            <person name="Liolios K."/>
            <person name="Nordberg H.P."/>
            <person name="Cantor M.N."/>
            <person name="Hua S.X."/>
            <person name="Woyke T."/>
        </authorList>
    </citation>
    <scope>NUCLEOTIDE SEQUENCE [LARGE SCALE GENOMIC DNA]</scope>
    <source>
        <strain evidence="9 10">ARh 1</strain>
    </source>
</reference>
<dbReference type="PRINTS" id="PR01590">
    <property type="entry name" value="HTHFIS"/>
</dbReference>
<dbReference type="STRING" id="713585.THITH_02075"/>
<evidence type="ECO:0000256" key="5">
    <source>
        <dbReference type="ARBA" id="ARBA00023163"/>
    </source>
</evidence>
<comment type="caution">
    <text evidence="6">Lacks conserved residue(s) required for the propagation of feature annotation.</text>
</comment>
<dbReference type="InterPro" id="IPR002078">
    <property type="entry name" value="Sigma_54_int"/>
</dbReference>
<dbReference type="SUPFAM" id="SSF52172">
    <property type="entry name" value="CheY-like"/>
    <property type="match status" value="1"/>
</dbReference>
<dbReference type="InterPro" id="IPR003593">
    <property type="entry name" value="AAA+_ATPase"/>
</dbReference>
<dbReference type="Gene3D" id="1.10.8.60">
    <property type="match status" value="1"/>
</dbReference>
<dbReference type="Pfam" id="PF25601">
    <property type="entry name" value="AAA_lid_14"/>
    <property type="match status" value="1"/>
</dbReference>
<gene>
    <name evidence="9" type="ORF">THITH_02075</name>
</gene>
<name>W0DFX4_9GAMM</name>
<dbReference type="SUPFAM" id="SSF46689">
    <property type="entry name" value="Homeodomain-like"/>
    <property type="match status" value="1"/>
</dbReference>
<evidence type="ECO:0000256" key="4">
    <source>
        <dbReference type="ARBA" id="ARBA00023125"/>
    </source>
</evidence>
<dbReference type="InterPro" id="IPR025943">
    <property type="entry name" value="Sigma_54_int_dom_ATP-bd_2"/>
</dbReference>
<dbReference type="InterPro" id="IPR025944">
    <property type="entry name" value="Sigma_54_int_dom_CS"/>
</dbReference>
<evidence type="ECO:0000259" key="7">
    <source>
        <dbReference type="PROSITE" id="PS50045"/>
    </source>
</evidence>
<dbReference type="OrthoDB" id="9804019at2"/>
<dbReference type="RefSeq" id="WP_006746181.1">
    <property type="nucleotide sequence ID" value="NZ_CP007029.1"/>
</dbReference>
<evidence type="ECO:0000256" key="1">
    <source>
        <dbReference type="ARBA" id="ARBA00022741"/>
    </source>
</evidence>
<keyword evidence="3" id="KW-0805">Transcription regulation</keyword>
<dbReference type="KEGG" id="tti:THITH_02075"/>
<keyword evidence="10" id="KW-1185">Reference proteome</keyword>
<keyword evidence="5" id="KW-0804">Transcription</keyword>
<dbReference type="CDD" id="cd00009">
    <property type="entry name" value="AAA"/>
    <property type="match status" value="1"/>
</dbReference>
<dbReference type="PROSITE" id="PS50110">
    <property type="entry name" value="RESPONSE_REGULATORY"/>
    <property type="match status" value="1"/>
</dbReference>
<dbReference type="PROSITE" id="PS00688">
    <property type="entry name" value="SIGMA54_INTERACT_3"/>
    <property type="match status" value="1"/>
</dbReference>
<dbReference type="InterPro" id="IPR009057">
    <property type="entry name" value="Homeodomain-like_sf"/>
</dbReference>
<evidence type="ECO:0000256" key="6">
    <source>
        <dbReference type="PROSITE-ProRule" id="PRU00169"/>
    </source>
</evidence>
<dbReference type="GO" id="GO:0043565">
    <property type="term" value="F:sequence-specific DNA binding"/>
    <property type="evidence" value="ECO:0007669"/>
    <property type="project" value="InterPro"/>
</dbReference>
<sequence length="475" mass="51388">MNANLKRGRVEPAGSASSAPALGSILVASAEAVLAQRIARALSRRFALVEVAHSIAQAEKLRQRCAFDLLITATQLPDGSGLNWIESLRDQGVDAQVILLDDQADMDSAIAAVRAGASDYLVRPLHLARIESAVDRSFARRRHGNAANEATRPVLQQRPQELVVAHCEMVKSVCAVIKRVASTRATVLVLGESGTGKEVAARSLHAFSQRTGSFVPINCGAISPELLESELFGHAKGAFTGAHQARNGLFTYADGGTLFLDEIAEMPMAMQSKLLRVLDDQKIRPVGGNREVPVDVRVIAATNRDLAEAVRAGDFREDLYYRINVLTIRMPALRERREDVPVLAEHFVRTLADELSMPPVPITEEDIEALNTHDWPGNVRELRNVIERAVLLGISPAACLRELAQETRPEGSGAAVPEAVPGAPITLAAIEKRHIQAVLDGCGGNKSEAARKLEISRKTLDRKLQQWGRTAASPA</sequence>
<dbReference type="Gene3D" id="3.40.50.2300">
    <property type="match status" value="1"/>
</dbReference>
<dbReference type="Pfam" id="PF00158">
    <property type="entry name" value="Sigma54_activat"/>
    <property type="match status" value="1"/>
</dbReference>